<dbReference type="SUPFAM" id="SSF64076">
    <property type="entry name" value="MTH938-like"/>
    <property type="match status" value="1"/>
</dbReference>
<dbReference type="Pfam" id="PF04430">
    <property type="entry name" value="DUF498"/>
    <property type="match status" value="1"/>
</dbReference>
<dbReference type="Proteomes" id="UP000664779">
    <property type="component" value="Unassembled WGS sequence"/>
</dbReference>
<comment type="caution">
    <text evidence="1">The sequence shown here is derived from an EMBL/GenBank/DDBJ whole genome shotgun (WGS) entry which is preliminary data.</text>
</comment>
<dbReference type="Gene3D" id="3.40.1230.10">
    <property type="entry name" value="MTH938-like"/>
    <property type="match status" value="1"/>
</dbReference>
<dbReference type="PANTHER" id="PTHR21192:SF2">
    <property type="entry name" value="NADH DEHYDROGENASE [UBIQUINONE] 1 ALPHA SUBCOMPLEX ASSEMBLY FACTOR 3"/>
    <property type="match status" value="1"/>
</dbReference>
<accession>A0A939J9E1</accession>
<keyword evidence="2" id="KW-1185">Reference proteome</keyword>
<dbReference type="RefSeq" id="WP_206941735.1">
    <property type="nucleotide sequence ID" value="NZ_JAFLNF010000005.1"/>
</dbReference>
<dbReference type="EMBL" id="JAFLNF010000005">
    <property type="protein sequence ID" value="MBO0346281.1"/>
    <property type="molecule type" value="Genomic_DNA"/>
</dbReference>
<dbReference type="InterPro" id="IPR036748">
    <property type="entry name" value="MTH938-like_sf"/>
</dbReference>
<dbReference type="CDD" id="cd00248">
    <property type="entry name" value="Mth938-like"/>
    <property type="match status" value="1"/>
</dbReference>
<gene>
    <name evidence="1" type="ORF">J0X15_13690</name>
</gene>
<evidence type="ECO:0000313" key="2">
    <source>
        <dbReference type="Proteomes" id="UP000664779"/>
    </source>
</evidence>
<protein>
    <submittedName>
        <fullName evidence="1">Mth938-like domain-containing protein</fullName>
    </submittedName>
</protein>
<dbReference type="PANTHER" id="PTHR21192">
    <property type="entry name" value="NUCLEAR PROTEIN E3-3"/>
    <property type="match status" value="1"/>
</dbReference>
<sequence>MTETPMVQIRDAHFPSRTPVDAYGNGGFRFAGMSHQGSILCVPSGVYGWEPKTYADLSLAAFEKVLEEFSDIEVLLIGTGVDLRPIPAELKAAFREVGIISDSMSTGAAIRTFNVMLAEERAVATALLAVDYER</sequence>
<proteinExistence type="predicted"/>
<reference evidence="1" key="1">
    <citation type="submission" date="2021-03" db="EMBL/GenBank/DDBJ databases">
        <title>Roseibium sp. CAU 1637 isolated from Incheon.</title>
        <authorList>
            <person name="Kim W."/>
        </authorList>
    </citation>
    <scope>NUCLEOTIDE SEQUENCE</scope>
    <source>
        <strain evidence="1">CAU 1637</strain>
    </source>
</reference>
<evidence type="ECO:0000313" key="1">
    <source>
        <dbReference type="EMBL" id="MBO0346281.1"/>
    </source>
</evidence>
<name>A0A939J9E1_9HYPH</name>
<organism evidence="1 2">
    <name type="scientific">Roseibium limicola</name>
    <dbReference type="NCBI Taxonomy" id="2816037"/>
    <lineage>
        <taxon>Bacteria</taxon>
        <taxon>Pseudomonadati</taxon>
        <taxon>Pseudomonadota</taxon>
        <taxon>Alphaproteobacteria</taxon>
        <taxon>Hyphomicrobiales</taxon>
        <taxon>Stappiaceae</taxon>
        <taxon>Roseibium</taxon>
    </lineage>
</organism>
<dbReference type="InterPro" id="IPR007523">
    <property type="entry name" value="NDUFAF3/AAMDC"/>
</dbReference>
<dbReference type="AlphaFoldDB" id="A0A939J9E1"/>